<proteinExistence type="predicted"/>
<reference evidence="3 4" key="1">
    <citation type="submission" date="2016-11" db="EMBL/GenBank/DDBJ databases">
        <title>The macronuclear genome of Stentor coeruleus: a giant cell with tiny introns.</title>
        <authorList>
            <person name="Slabodnick M."/>
            <person name="Ruby J.G."/>
            <person name="Reiff S.B."/>
            <person name="Swart E.C."/>
            <person name="Gosai S."/>
            <person name="Prabakaran S."/>
            <person name="Witkowska E."/>
            <person name="Larue G.E."/>
            <person name="Fisher S."/>
            <person name="Freeman R.M."/>
            <person name="Gunawardena J."/>
            <person name="Chu W."/>
            <person name="Stover N.A."/>
            <person name="Gregory B.D."/>
            <person name="Nowacki M."/>
            <person name="Derisi J."/>
            <person name="Roy S.W."/>
            <person name="Marshall W.F."/>
            <person name="Sood P."/>
        </authorList>
    </citation>
    <scope>NUCLEOTIDE SEQUENCE [LARGE SCALE GENOMIC DNA]</scope>
    <source>
        <strain evidence="3">WM001</strain>
    </source>
</reference>
<feature type="compositionally biased region" description="Low complexity" evidence="2">
    <location>
        <begin position="343"/>
        <end position="352"/>
    </location>
</feature>
<organism evidence="3 4">
    <name type="scientific">Stentor coeruleus</name>
    <dbReference type="NCBI Taxonomy" id="5963"/>
    <lineage>
        <taxon>Eukaryota</taxon>
        <taxon>Sar</taxon>
        <taxon>Alveolata</taxon>
        <taxon>Ciliophora</taxon>
        <taxon>Postciliodesmatophora</taxon>
        <taxon>Heterotrichea</taxon>
        <taxon>Heterotrichida</taxon>
        <taxon>Stentoridae</taxon>
        <taxon>Stentor</taxon>
    </lineage>
</organism>
<sequence>MEPSRSPSPSKVIEGYLSRIHVLRLNKDVDNSIPNAEIINNLYNELNNYVMKLDKKVGGVLKQHEMECLKNYKDKMYAIQKEIRQLRDKANEEENSKRKENKIKELEEHRNKLKERAEELDRLCKEQKRSLDKWKMRAEEMLDDKKFYEEQLEEAKKQQETLKKQLRDFGDGRQEETEMIFENSPQTLNKVSTFVTSNSPNPNYFSQVSHRLKETIGHMYSQLEAERKNLRSLKNAKTNYLLEKGELEDLFLLCVEDIKREIFARKMKASRSVTKGKKVTEKDRQVEFSEFKEIDKRKVMENFLNSEKVRRFLYEKMFGKIAEEPITLEKNMTKSPHKILVKSRSSSKPSTSNGLLSQIFSRAQLSPESKGDNRSSSVPPDSIKKSA</sequence>
<feature type="compositionally biased region" description="Polar residues" evidence="2">
    <location>
        <begin position="353"/>
        <end position="367"/>
    </location>
</feature>
<dbReference type="Proteomes" id="UP000187209">
    <property type="component" value="Unassembled WGS sequence"/>
</dbReference>
<dbReference type="PANTHER" id="PTHR40515:SF1">
    <property type="entry name" value="CILIA- AND FLAGELLA-ASSOCIATED PROTEIN 157"/>
    <property type="match status" value="1"/>
</dbReference>
<dbReference type="AlphaFoldDB" id="A0A1R2AX73"/>
<feature type="coiled-coil region" evidence="1">
    <location>
        <begin position="69"/>
        <end position="168"/>
    </location>
</feature>
<dbReference type="PANTHER" id="PTHR40515">
    <property type="entry name" value="CILIA- AND FLAGELLA-ASSOCIATED PROTEIN 157"/>
    <property type="match status" value="1"/>
</dbReference>
<comment type="caution">
    <text evidence="3">The sequence shown here is derived from an EMBL/GenBank/DDBJ whole genome shotgun (WGS) entry which is preliminary data.</text>
</comment>
<evidence type="ECO:0000313" key="4">
    <source>
        <dbReference type="Proteomes" id="UP000187209"/>
    </source>
</evidence>
<feature type="region of interest" description="Disordered" evidence="2">
    <location>
        <begin position="337"/>
        <end position="387"/>
    </location>
</feature>
<keyword evidence="4" id="KW-1185">Reference proteome</keyword>
<dbReference type="EMBL" id="MPUH01001236">
    <property type="protein sequence ID" value="OMJ69129.1"/>
    <property type="molecule type" value="Genomic_DNA"/>
</dbReference>
<keyword evidence="1" id="KW-0175">Coiled coil</keyword>
<name>A0A1R2AX73_9CILI</name>
<accession>A0A1R2AX73</accession>
<gene>
    <name evidence="3" type="ORF">SteCoe_33226</name>
</gene>
<evidence type="ECO:0000313" key="3">
    <source>
        <dbReference type="EMBL" id="OMJ69129.1"/>
    </source>
</evidence>
<dbReference type="OrthoDB" id="299455at2759"/>
<evidence type="ECO:0000256" key="2">
    <source>
        <dbReference type="SAM" id="MobiDB-lite"/>
    </source>
</evidence>
<evidence type="ECO:0000256" key="1">
    <source>
        <dbReference type="SAM" id="Coils"/>
    </source>
</evidence>
<protein>
    <submittedName>
        <fullName evidence="3">Uncharacterized protein</fullName>
    </submittedName>
</protein>